<evidence type="ECO:0000313" key="9">
    <source>
        <dbReference type="EMBL" id="PZT52429.1"/>
    </source>
</evidence>
<evidence type="ECO:0000256" key="5">
    <source>
        <dbReference type="ARBA" id="ARBA00022989"/>
    </source>
</evidence>
<evidence type="ECO:0000256" key="2">
    <source>
        <dbReference type="ARBA" id="ARBA00005262"/>
    </source>
</evidence>
<evidence type="ECO:0000256" key="8">
    <source>
        <dbReference type="SAM" id="Phobius"/>
    </source>
</evidence>
<reference evidence="9 10" key="1">
    <citation type="submission" date="2018-06" db="EMBL/GenBank/DDBJ databases">
        <title>Isolation of heavy metals resistant Paenibacillus silvae NC2 from Gold-Copper mine in ZiJin, China.</title>
        <authorList>
            <person name="Xu J."/>
            <person name="Mazhar H.S."/>
            <person name="Rensing C."/>
        </authorList>
    </citation>
    <scope>NUCLEOTIDE SEQUENCE [LARGE SCALE GENOMIC DNA]</scope>
    <source>
        <strain evidence="9 10">NC2</strain>
    </source>
</reference>
<gene>
    <name evidence="9" type="ORF">DN757_27275</name>
</gene>
<feature type="transmembrane region" description="Helical" evidence="8">
    <location>
        <begin position="356"/>
        <end position="375"/>
    </location>
</feature>
<dbReference type="GO" id="GO:0015109">
    <property type="term" value="F:chromate transmembrane transporter activity"/>
    <property type="evidence" value="ECO:0007669"/>
    <property type="project" value="InterPro"/>
</dbReference>
<sequence length="419" mass="44515">MNERKQAATVRDRDELSTQSELQSQAQHVQPNGLLAVWEVLMVATKLGLTSFGGPTAHLGYFHNEYVRKRKWIDEHSYADLVGLCQFLPGPASSQVGIGIGVMRAGLLGGLAAWVGFTLPSVLVLIAFALLLKGVDVSHAGWISGLKMVAVVIVAHAILGMAQKLTPDKERITLAVLIAAAALVWTVPYSQVMLIALAGVAGWSMYRKSPVIPAATMKIPIRRSFAVGCLAIFAGLLVVLPVLRQTFNVEWIALFDSMYRAGSMVFGGGHVVLPLLEQELVPHGFVSKDDFLAGYGATQAVPGPLFTFAAYLGAVSMGGGGAIIATIAIFLPAFLLIIGALPFWSALRSNSYMQGALAGVNAGVVGILLAALYQPLWTTAVLSSVDFALACILFVLLTFWKCPPWVIVVLGIVGGVIVH</sequence>
<dbReference type="Proteomes" id="UP000249204">
    <property type="component" value="Unassembled WGS sequence"/>
</dbReference>
<dbReference type="PIRSF" id="PIRSF004810">
    <property type="entry name" value="ChrA"/>
    <property type="match status" value="1"/>
</dbReference>
<dbReference type="PANTHER" id="PTHR33567">
    <property type="entry name" value="CHROMATE ION TRANSPORTER (EUROFUNG)"/>
    <property type="match status" value="1"/>
</dbReference>
<keyword evidence="3" id="KW-1003">Cell membrane</keyword>
<feature type="transmembrane region" description="Helical" evidence="8">
    <location>
        <begin position="322"/>
        <end position="344"/>
    </location>
</feature>
<dbReference type="InterPro" id="IPR003370">
    <property type="entry name" value="Chromate_transpt"/>
</dbReference>
<accession>A0A2W6N9X8</accession>
<evidence type="ECO:0000256" key="1">
    <source>
        <dbReference type="ARBA" id="ARBA00004651"/>
    </source>
</evidence>
<dbReference type="NCBIfam" id="TIGR00937">
    <property type="entry name" value="2A51"/>
    <property type="match status" value="1"/>
</dbReference>
<keyword evidence="4 8" id="KW-0812">Transmembrane</keyword>
<protein>
    <submittedName>
        <fullName evidence="9">Chromate transporter</fullName>
    </submittedName>
</protein>
<feature type="transmembrane region" description="Helical" evidence="8">
    <location>
        <begin position="111"/>
        <end position="132"/>
    </location>
</feature>
<feature type="transmembrane region" description="Helical" evidence="8">
    <location>
        <begin position="144"/>
        <end position="162"/>
    </location>
</feature>
<organism evidence="9 10">
    <name type="scientific">Paenibacillus silvae</name>
    <dbReference type="NCBI Taxonomy" id="1325358"/>
    <lineage>
        <taxon>Bacteria</taxon>
        <taxon>Bacillati</taxon>
        <taxon>Bacillota</taxon>
        <taxon>Bacilli</taxon>
        <taxon>Bacillales</taxon>
        <taxon>Paenibacillaceae</taxon>
        <taxon>Paenibacillus</taxon>
    </lineage>
</organism>
<dbReference type="EMBL" id="QKWW01000098">
    <property type="protein sequence ID" value="PZT52429.1"/>
    <property type="molecule type" value="Genomic_DNA"/>
</dbReference>
<comment type="caution">
    <text evidence="9">The sequence shown here is derived from an EMBL/GenBank/DDBJ whole genome shotgun (WGS) entry which is preliminary data.</text>
</comment>
<proteinExistence type="inferred from homology"/>
<feature type="transmembrane region" description="Helical" evidence="8">
    <location>
        <begin position="224"/>
        <end position="243"/>
    </location>
</feature>
<comment type="subcellular location">
    <subcellularLocation>
        <location evidence="1">Cell membrane</location>
        <topology evidence="1">Multi-pass membrane protein</topology>
    </subcellularLocation>
</comment>
<evidence type="ECO:0000256" key="7">
    <source>
        <dbReference type="SAM" id="MobiDB-lite"/>
    </source>
</evidence>
<feature type="transmembrane region" description="Helical" evidence="8">
    <location>
        <begin position="387"/>
        <end position="418"/>
    </location>
</feature>
<evidence type="ECO:0000256" key="3">
    <source>
        <dbReference type="ARBA" id="ARBA00022475"/>
    </source>
</evidence>
<dbReference type="InterPro" id="IPR014047">
    <property type="entry name" value="Chr_Tranpt_l_chain"/>
</dbReference>
<feature type="region of interest" description="Disordered" evidence="7">
    <location>
        <begin position="1"/>
        <end position="25"/>
    </location>
</feature>
<feature type="compositionally biased region" description="Basic and acidic residues" evidence="7">
    <location>
        <begin position="1"/>
        <end position="16"/>
    </location>
</feature>
<dbReference type="Pfam" id="PF02417">
    <property type="entry name" value="Chromate_transp"/>
    <property type="match status" value="2"/>
</dbReference>
<evidence type="ECO:0000256" key="4">
    <source>
        <dbReference type="ARBA" id="ARBA00022692"/>
    </source>
</evidence>
<name>A0A2W6N9X8_9BACL</name>
<feature type="transmembrane region" description="Helical" evidence="8">
    <location>
        <begin position="174"/>
        <end position="203"/>
    </location>
</feature>
<dbReference type="PANTHER" id="PTHR33567:SF3">
    <property type="entry name" value="CHROMATE ION TRANSPORTER (EUROFUNG)"/>
    <property type="match status" value="1"/>
</dbReference>
<dbReference type="AlphaFoldDB" id="A0A2W6N9X8"/>
<evidence type="ECO:0000256" key="6">
    <source>
        <dbReference type="ARBA" id="ARBA00023136"/>
    </source>
</evidence>
<keyword evidence="5 8" id="KW-1133">Transmembrane helix</keyword>
<dbReference type="GO" id="GO:0005886">
    <property type="term" value="C:plasma membrane"/>
    <property type="evidence" value="ECO:0007669"/>
    <property type="project" value="UniProtKB-SubCell"/>
</dbReference>
<evidence type="ECO:0000313" key="10">
    <source>
        <dbReference type="Proteomes" id="UP000249204"/>
    </source>
</evidence>
<comment type="similarity">
    <text evidence="2">Belongs to the chromate ion transporter (CHR) (TC 2.A.51) family.</text>
</comment>
<keyword evidence="6 8" id="KW-0472">Membrane</keyword>